<protein>
    <recommendedName>
        <fullName evidence="3">Antibiotic biosynthesis monooxygenase</fullName>
    </recommendedName>
</protein>
<reference evidence="1 2" key="1">
    <citation type="submission" date="2021-03" db="EMBL/GenBank/DDBJ databases">
        <title>Sequencing the genomes of 1000 actinobacteria strains.</title>
        <authorList>
            <person name="Klenk H.-P."/>
        </authorList>
    </citation>
    <scope>NUCLEOTIDE SEQUENCE [LARGE SCALE GENOMIC DNA]</scope>
    <source>
        <strain evidence="1 2">DSM 45256</strain>
    </source>
</reference>
<dbReference type="Proteomes" id="UP001519295">
    <property type="component" value="Unassembled WGS sequence"/>
</dbReference>
<name>A0ABS4VLU0_9PSEU</name>
<sequence length="206" mass="22042">MYVRVTSIYCDQAPGVHQAMDSLERVDRPAVEAARGNRGLMTVVDREAGVLVAASYWDEPGLASQASLTQARGAATEAAGGDMTTETFEVAAELRCAELPSSGVLRVFRARSADAPSDLPARVEWVIFPQLATLNDFCAAELRLAQDGRRPELVTMWSSAAAATAGAPEVWRLLSTSKELEARFDPAEEYAVIGPCTPAELGTPRS</sequence>
<evidence type="ECO:0000313" key="2">
    <source>
        <dbReference type="Proteomes" id="UP001519295"/>
    </source>
</evidence>
<dbReference type="RefSeq" id="WP_210024884.1">
    <property type="nucleotide sequence ID" value="NZ_JAGINU010000001.1"/>
</dbReference>
<gene>
    <name evidence="1" type="ORF">JOF36_000588</name>
</gene>
<proteinExistence type="predicted"/>
<accession>A0ABS4VLU0</accession>
<evidence type="ECO:0008006" key="3">
    <source>
        <dbReference type="Google" id="ProtNLM"/>
    </source>
</evidence>
<keyword evidence="2" id="KW-1185">Reference proteome</keyword>
<organism evidence="1 2">
    <name type="scientific">Pseudonocardia parietis</name>
    <dbReference type="NCBI Taxonomy" id="570936"/>
    <lineage>
        <taxon>Bacteria</taxon>
        <taxon>Bacillati</taxon>
        <taxon>Actinomycetota</taxon>
        <taxon>Actinomycetes</taxon>
        <taxon>Pseudonocardiales</taxon>
        <taxon>Pseudonocardiaceae</taxon>
        <taxon>Pseudonocardia</taxon>
    </lineage>
</organism>
<evidence type="ECO:0000313" key="1">
    <source>
        <dbReference type="EMBL" id="MBP2364892.1"/>
    </source>
</evidence>
<comment type="caution">
    <text evidence="1">The sequence shown here is derived from an EMBL/GenBank/DDBJ whole genome shotgun (WGS) entry which is preliminary data.</text>
</comment>
<dbReference type="EMBL" id="JAGINU010000001">
    <property type="protein sequence ID" value="MBP2364892.1"/>
    <property type="molecule type" value="Genomic_DNA"/>
</dbReference>